<protein>
    <submittedName>
        <fullName evidence="2">Uncharacterized protein</fullName>
    </submittedName>
</protein>
<sequence>MSGSRTALAKGTSARDPCVTGATSGGTYASRTTPSRRWSSGSTRTGPEPEAVAGTDEAEEGYDGGTEEDGYADDECMRDTSDSCDGGTRCSAA</sequence>
<dbReference type="Proteomes" id="UP000620156">
    <property type="component" value="Unassembled WGS sequence"/>
</dbReference>
<reference evidence="2" key="1">
    <citation type="journal article" date="2014" name="Int. J. Syst. Evol. Microbiol.">
        <title>Complete genome sequence of Corynebacterium casei LMG S-19264T (=DSM 44701T), isolated from a smear-ripened cheese.</title>
        <authorList>
            <consortium name="US DOE Joint Genome Institute (JGI-PGF)"/>
            <person name="Walter F."/>
            <person name="Albersmeier A."/>
            <person name="Kalinowski J."/>
            <person name="Ruckert C."/>
        </authorList>
    </citation>
    <scope>NUCLEOTIDE SEQUENCE</scope>
    <source>
        <strain evidence="2">JCM 3131</strain>
    </source>
</reference>
<dbReference type="AlphaFoldDB" id="A0A918BEA8"/>
<gene>
    <name evidence="2" type="ORF">GCM10010145_35420</name>
</gene>
<evidence type="ECO:0000313" key="2">
    <source>
        <dbReference type="EMBL" id="GGQ62442.1"/>
    </source>
</evidence>
<reference evidence="2" key="2">
    <citation type="submission" date="2020-09" db="EMBL/GenBank/DDBJ databases">
        <authorList>
            <person name="Sun Q."/>
            <person name="Ohkuma M."/>
        </authorList>
    </citation>
    <scope>NUCLEOTIDE SEQUENCE</scope>
    <source>
        <strain evidence="2">JCM 3131</strain>
    </source>
</reference>
<dbReference type="EMBL" id="BMQK01000007">
    <property type="protein sequence ID" value="GGQ62442.1"/>
    <property type="molecule type" value="Genomic_DNA"/>
</dbReference>
<comment type="caution">
    <text evidence="2">The sequence shown here is derived from an EMBL/GenBank/DDBJ whole genome shotgun (WGS) entry which is preliminary data.</text>
</comment>
<feature type="region of interest" description="Disordered" evidence="1">
    <location>
        <begin position="1"/>
        <end position="93"/>
    </location>
</feature>
<accession>A0A918BEA8</accession>
<keyword evidence="3" id="KW-1185">Reference proteome</keyword>
<feature type="compositionally biased region" description="Acidic residues" evidence="1">
    <location>
        <begin position="56"/>
        <end position="74"/>
    </location>
</feature>
<name>A0A918BEA8_9ACTN</name>
<proteinExistence type="predicted"/>
<evidence type="ECO:0000256" key="1">
    <source>
        <dbReference type="SAM" id="MobiDB-lite"/>
    </source>
</evidence>
<feature type="compositionally biased region" description="Low complexity" evidence="1">
    <location>
        <begin position="30"/>
        <end position="46"/>
    </location>
</feature>
<organism evidence="2 3">
    <name type="scientific">Streptomyces ruber</name>
    <dbReference type="NCBI Taxonomy" id="83378"/>
    <lineage>
        <taxon>Bacteria</taxon>
        <taxon>Bacillati</taxon>
        <taxon>Actinomycetota</taxon>
        <taxon>Actinomycetes</taxon>
        <taxon>Kitasatosporales</taxon>
        <taxon>Streptomycetaceae</taxon>
        <taxon>Streptomyces</taxon>
    </lineage>
</organism>
<evidence type="ECO:0000313" key="3">
    <source>
        <dbReference type="Proteomes" id="UP000620156"/>
    </source>
</evidence>